<dbReference type="Gene3D" id="3.40.50.300">
    <property type="entry name" value="P-loop containing nucleotide triphosphate hydrolases"/>
    <property type="match status" value="1"/>
</dbReference>
<sequence>MIFTKIRLKNWYSFKDATLDLTYPKKIVNNTIDYEYLKKFERINFKRVQIISGANSSGKTSFSKTISAIRDFIALGYISKYVKEGIRSDDEKVGFEVEFISEKIRPIKELYNDQPKPPITTSMEYDYFSTLEVTFHNSLLDSKKSLPGTQYSYKYFSIPIQESDSITSLRKKIEKLKEGIKLKNSICFDYDKGSLISNEDDNSLENSYFPSAIGYLCSDHSHPVIDHQSKIDLTKNVLYKVLKTFDPSILGISDSIHEDSREHKGFYVDFYNGKSIYISKEGVITDNLHLLSVGTHQAVNLAKFISCVINFSFDEKNLSFMYFLDENMANVQSEIEKSMINLVIEKMSHSSQFFYTTHNYEVLEMNLPVHSFVFIRRDEENNSTFIQAEQKFKKNDRSILSYVKNDVLGTLPDTHLIDDLLYDGGANQ</sequence>
<gene>
    <name evidence="1" type="ORF">N5C97_16740</name>
</gene>
<keyword evidence="1" id="KW-0547">Nucleotide-binding</keyword>
<evidence type="ECO:0000313" key="2">
    <source>
        <dbReference type="Proteomes" id="UP001160116"/>
    </source>
</evidence>
<dbReference type="SUPFAM" id="SSF52540">
    <property type="entry name" value="P-loop containing nucleoside triphosphate hydrolases"/>
    <property type="match status" value="1"/>
</dbReference>
<proteinExistence type="predicted"/>
<comment type="caution">
    <text evidence="1">The sequence shown here is derived from an EMBL/GenBank/DDBJ whole genome shotgun (WGS) entry which is preliminary data.</text>
</comment>
<protein>
    <submittedName>
        <fullName evidence="1">ATP-binding protein</fullName>
    </submittedName>
</protein>
<dbReference type="EMBL" id="JAOCCL010000091">
    <property type="protein sequence ID" value="MDH0828092.1"/>
    <property type="molecule type" value="Genomic_DNA"/>
</dbReference>
<dbReference type="AlphaFoldDB" id="A0AA42MDP7"/>
<evidence type="ECO:0000313" key="1">
    <source>
        <dbReference type="EMBL" id="MDH0828092.1"/>
    </source>
</evidence>
<reference evidence="1" key="1">
    <citation type="submission" date="2022-09" db="EMBL/GenBank/DDBJ databases">
        <title>Intensive care unit water sources are persistently colonized with multi-drug resistant bacteria and are the site of extensive horizontal gene transfer of antibiotic resistance genes.</title>
        <authorList>
            <person name="Diorio-Toth L."/>
        </authorList>
    </citation>
    <scope>NUCLEOTIDE SEQUENCE</scope>
    <source>
        <strain evidence="1">GD03885</strain>
    </source>
</reference>
<organism evidence="1 2">
    <name type="scientific">Acinetobacter johnsonii</name>
    <dbReference type="NCBI Taxonomy" id="40214"/>
    <lineage>
        <taxon>Bacteria</taxon>
        <taxon>Pseudomonadati</taxon>
        <taxon>Pseudomonadota</taxon>
        <taxon>Gammaproteobacteria</taxon>
        <taxon>Moraxellales</taxon>
        <taxon>Moraxellaceae</taxon>
        <taxon>Acinetobacter</taxon>
    </lineage>
</organism>
<keyword evidence="1" id="KW-0067">ATP-binding</keyword>
<dbReference type="InterPro" id="IPR027417">
    <property type="entry name" value="P-loop_NTPase"/>
</dbReference>
<name>A0AA42MDP7_ACIJO</name>
<dbReference type="Proteomes" id="UP001160116">
    <property type="component" value="Unassembled WGS sequence"/>
</dbReference>
<dbReference type="GO" id="GO:0005524">
    <property type="term" value="F:ATP binding"/>
    <property type="evidence" value="ECO:0007669"/>
    <property type="project" value="UniProtKB-KW"/>
</dbReference>
<accession>A0AA42MDP7</accession>
<dbReference type="RefSeq" id="WP_279679459.1">
    <property type="nucleotide sequence ID" value="NZ_JAOCCL010000091.1"/>
</dbReference>